<evidence type="ECO:0000259" key="2">
    <source>
        <dbReference type="Pfam" id="PF13400"/>
    </source>
</evidence>
<dbReference type="Proteomes" id="UP000017747">
    <property type="component" value="Unassembled WGS sequence"/>
</dbReference>
<accession>V7I5F9</accession>
<feature type="transmembrane region" description="Helical" evidence="1">
    <location>
        <begin position="15"/>
        <end position="36"/>
    </location>
</feature>
<reference evidence="3 4" key="1">
    <citation type="journal article" date="2014" name="Genome Announc.">
        <title>Genome Sequence of Youngiibacter fragilis, the Type Strain of the Genus Youngiibacter.</title>
        <authorList>
            <person name="Wawrik C.B."/>
            <person name="Callaghan A.V."/>
            <person name="Stamps B.W."/>
            <person name="Wawrik B."/>
        </authorList>
    </citation>
    <scope>NUCLEOTIDE SEQUENCE [LARGE SCALE GENOMIC DNA]</scope>
    <source>
        <strain evidence="3 4">232.1</strain>
    </source>
</reference>
<keyword evidence="1" id="KW-1133">Transmembrane helix</keyword>
<proteinExistence type="predicted"/>
<dbReference type="Pfam" id="PF13400">
    <property type="entry name" value="Tad"/>
    <property type="match status" value="1"/>
</dbReference>
<organism evidence="3 4">
    <name type="scientific">Youngiibacter fragilis 232.1</name>
    <dbReference type="NCBI Taxonomy" id="994573"/>
    <lineage>
        <taxon>Bacteria</taxon>
        <taxon>Bacillati</taxon>
        <taxon>Bacillota</taxon>
        <taxon>Clostridia</taxon>
        <taxon>Eubacteriales</taxon>
        <taxon>Clostridiaceae</taxon>
        <taxon>Youngiibacter</taxon>
    </lineage>
</organism>
<keyword evidence="4" id="KW-1185">Reference proteome</keyword>
<keyword evidence="1" id="KW-0472">Membrane</keyword>
<dbReference type="AlphaFoldDB" id="V7I5F9"/>
<dbReference type="STRING" id="994573.T472_0206195"/>
<dbReference type="RefSeq" id="WP_023386851.1">
    <property type="nucleotide sequence ID" value="NZ_AXUN02000102.1"/>
</dbReference>
<keyword evidence="1" id="KW-0812">Transmembrane</keyword>
<dbReference type="EMBL" id="AXUN02000102">
    <property type="protein sequence ID" value="ETA81485.1"/>
    <property type="molecule type" value="Genomic_DNA"/>
</dbReference>
<sequence length="333" mass="36350">MKLGLLKKLFKNDEGSVVVIVAVMMTVFMGFAAIVIDAGFMYGQRRALQNAADAGALAGAMERSIGGNYVKVAKDAVQQNRNIPSEDITVTPVGSNKVRVEVTQVAPKIFAGFLTDADSSVWAAAEAEKIRWAGDALPFVNLDDLYINPATNVLGGTIEAWEKLKGGVFESIWKDDLEPVNEKEPGWEETSYFDISYEDGITITRGVVTNSESIGKILQFIYDRQVEGGKVYLFSLSNDSIASNTVIAKPNNPKDAPYIEMSIIDFKGKSELGEQWTIHPDSLVLLECTFDELKLTGNNPRLILTVTDSYTLKAGDIPDDYIMPGMGSAKLTD</sequence>
<name>V7I5F9_9CLOT</name>
<comment type="caution">
    <text evidence="3">The sequence shown here is derived from an EMBL/GenBank/DDBJ whole genome shotgun (WGS) entry which is preliminary data.</text>
</comment>
<dbReference type="eggNOG" id="COG4655">
    <property type="taxonomic scope" value="Bacteria"/>
</dbReference>
<feature type="domain" description="Putative Flp pilus-assembly TadG-like N-terminal" evidence="2">
    <location>
        <begin position="15"/>
        <end position="61"/>
    </location>
</feature>
<dbReference type="InterPro" id="IPR028087">
    <property type="entry name" value="Tad_N"/>
</dbReference>
<evidence type="ECO:0000313" key="4">
    <source>
        <dbReference type="Proteomes" id="UP000017747"/>
    </source>
</evidence>
<evidence type="ECO:0000256" key="1">
    <source>
        <dbReference type="SAM" id="Phobius"/>
    </source>
</evidence>
<gene>
    <name evidence="3" type="ORF">T472_0206195</name>
</gene>
<evidence type="ECO:0000313" key="3">
    <source>
        <dbReference type="EMBL" id="ETA81485.1"/>
    </source>
</evidence>
<protein>
    <recommendedName>
        <fullName evidence="2">Putative Flp pilus-assembly TadG-like N-terminal domain-containing protein</fullName>
    </recommendedName>
</protein>